<reference evidence="2" key="1">
    <citation type="submission" date="2017-09" db="EMBL/GenBank/DDBJ databases">
        <title>Complete Genome Sequence of ansamitocin-producing Bacterium Actinosynnema pretiosum X47.</title>
        <authorList>
            <person name="Cao G."/>
            <person name="Zong G."/>
            <person name="Zhong C."/>
            <person name="Fu J."/>
        </authorList>
    </citation>
    <scope>NUCLEOTIDE SEQUENCE [LARGE SCALE GENOMIC DNA]</scope>
    <source>
        <strain evidence="2">X47</strain>
    </source>
</reference>
<dbReference type="RefSeq" id="WP_096495462.1">
    <property type="nucleotide sequence ID" value="NZ_CP023445.1"/>
</dbReference>
<accession>A0A290Z9B1</accession>
<gene>
    <name evidence="2" type="ORF">CNX65_22010</name>
</gene>
<sequence length="186" mass="19451">MSAAQHLAAANAAFATVVAGIRPDQLDSPTPCAEFDVRALGAHVLRYGPALEGAATKGATDPAQPGDGPWADEVRAQVERCTRAWADPAAWEGVTTMGGPDPLPAPLIGNMVLCEYAVHAWDLARATGQEVELDADLVAAVHAELVRTAPMGREMGAFGPEAPVPHHALLLDRLLGLTGRDPRWAA</sequence>
<name>A0A290Z9B1_9PSEU</name>
<evidence type="ECO:0000313" key="3">
    <source>
        <dbReference type="Proteomes" id="UP000218505"/>
    </source>
</evidence>
<evidence type="ECO:0000313" key="2">
    <source>
        <dbReference type="EMBL" id="ATE55631.1"/>
    </source>
</evidence>
<dbReference type="Gene3D" id="1.20.120.450">
    <property type="entry name" value="dinb family like domain"/>
    <property type="match status" value="2"/>
</dbReference>
<protein>
    <submittedName>
        <fullName evidence="2">TIGR03086 family protein</fullName>
    </submittedName>
</protein>
<proteinExistence type="predicted"/>
<dbReference type="EMBL" id="CP023445">
    <property type="protein sequence ID" value="ATE55631.1"/>
    <property type="molecule type" value="Genomic_DNA"/>
</dbReference>
<keyword evidence="3" id="KW-1185">Reference proteome</keyword>
<dbReference type="NCBIfam" id="TIGR03083">
    <property type="entry name" value="maleylpyruvate isomerase family mycothiol-dependent enzyme"/>
    <property type="match status" value="1"/>
</dbReference>
<dbReference type="KEGG" id="apre:CNX65_22010"/>
<dbReference type="Proteomes" id="UP000218505">
    <property type="component" value="Chromosome"/>
</dbReference>
<dbReference type="Pfam" id="PF11716">
    <property type="entry name" value="MDMPI_N"/>
    <property type="match status" value="1"/>
</dbReference>
<dbReference type="NCBIfam" id="TIGR03086">
    <property type="entry name" value="TIGR03086 family metal-binding protein"/>
    <property type="match status" value="1"/>
</dbReference>
<dbReference type="SUPFAM" id="SSF109854">
    <property type="entry name" value="DinB/YfiT-like putative metalloenzymes"/>
    <property type="match status" value="1"/>
</dbReference>
<organism evidence="2 3">
    <name type="scientific">Actinosynnema pretiosum</name>
    <dbReference type="NCBI Taxonomy" id="42197"/>
    <lineage>
        <taxon>Bacteria</taxon>
        <taxon>Bacillati</taxon>
        <taxon>Actinomycetota</taxon>
        <taxon>Actinomycetes</taxon>
        <taxon>Pseudonocardiales</taxon>
        <taxon>Pseudonocardiaceae</taxon>
        <taxon>Actinosynnema</taxon>
    </lineage>
</organism>
<dbReference type="InterPro" id="IPR034660">
    <property type="entry name" value="DinB/YfiT-like"/>
</dbReference>
<dbReference type="InterPro" id="IPR017520">
    <property type="entry name" value="CHP03086"/>
</dbReference>
<dbReference type="InterPro" id="IPR017517">
    <property type="entry name" value="Maleyloyr_isom"/>
</dbReference>
<feature type="domain" description="Mycothiol-dependent maleylpyruvate isomerase metal-binding" evidence="1">
    <location>
        <begin position="7"/>
        <end position="124"/>
    </location>
</feature>
<dbReference type="InterPro" id="IPR024344">
    <property type="entry name" value="MDMPI_metal-binding"/>
</dbReference>
<evidence type="ECO:0000259" key="1">
    <source>
        <dbReference type="Pfam" id="PF11716"/>
    </source>
</evidence>
<dbReference type="AlphaFoldDB" id="A0A290Z9B1"/>
<dbReference type="GO" id="GO:0046872">
    <property type="term" value="F:metal ion binding"/>
    <property type="evidence" value="ECO:0007669"/>
    <property type="project" value="InterPro"/>
</dbReference>